<evidence type="ECO:0000259" key="2">
    <source>
        <dbReference type="Pfam" id="PF01648"/>
    </source>
</evidence>
<dbReference type="EMBL" id="JAVRHQ010000002">
    <property type="protein sequence ID" value="MDT0641831.1"/>
    <property type="molecule type" value="Genomic_DNA"/>
</dbReference>
<feature type="domain" description="4'-phosphopantetheinyl transferase" evidence="2">
    <location>
        <begin position="2"/>
        <end position="111"/>
    </location>
</feature>
<dbReference type="Pfam" id="PF01648">
    <property type="entry name" value="ACPS"/>
    <property type="match status" value="1"/>
</dbReference>
<evidence type="ECO:0000313" key="3">
    <source>
        <dbReference type="EMBL" id="MDT0641831.1"/>
    </source>
</evidence>
<evidence type="ECO:0000256" key="1">
    <source>
        <dbReference type="ARBA" id="ARBA00022679"/>
    </source>
</evidence>
<dbReference type="Gene3D" id="3.90.470.20">
    <property type="entry name" value="4'-phosphopantetheinyl transferase domain"/>
    <property type="match status" value="1"/>
</dbReference>
<protein>
    <submittedName>
        <fullName evidence="3">4'-phosphopantetheinyl transferase superfamily protein</fullName>
    </submittedName>
</protein>
<proteinExistence type="predicted"/>
<evidence type="ECO:0000313" key="4">
    <source>
        <dbReference type="Proteomes" id="UP001262889"/>
    </source>
</evidence>
<dbReference type="InterPro" id="IPR037143">
    <property type="entry name" value="4-PPantetheinyl_Trfase_dom_sf"/>
</dbReference>
<comment type="caution">
    <text evidence="3">The sequence shown here is derived from an EMBL/GenBank/DDBJ whole genome shotgun (WGS) entry which is preliminary data.</text>
</comment>
<dbReference type="GO" id="GO:0016740">
    <property type="term" value="F:transferase activity"/>
    <property type="evidence" value="ECO:0007669"/>
    <property type="project" value="UniProtKB-KW"/>
</dbReference>
<dbReference type="RefSeq" id="WP_311533539.1">
    <property type="nucleotide sequence ID" value="NZ_JAVRHQ010000002.1"/>
</dbReference>
<reference evidence="3 4" key="1">
    <citation type="submission" date="2023-09" db="EMBL/GenBank/DDBJ databases">
        <authorList>
            <person name="Rey-Velasco X."/>
        </authorList>
    </citation>
    <scope>NUCLEOTIDE SEQUENCE [LARGE SCALE GENOMIC DNA]</scope>
    <source>
        <strain evidence="3 4">F363</strain>
    </source>
</reference>
<dbReference type="SUPFAM" id="SSF56214">
    <property type="entry name" value="4'-phosphopantetheinyl transferase"/>
    <property type="match status" value="1"/>
</dbReference>
<dbReference type="Proteomes" id="UP001262889">
    <property type="component" value="Unassembled WGS sequence"/>
</dbReference>
<dbReference type="InterPro" id="IPR008278">
    <property type="entry name" value="4-PPantetheinyl_Trfase_dom"/>
</dbReference>
<name>A0ABU3C665_9FLAO</name>
<accession>A0ABU3C665</accession>
<sequence length="190" mass="22167">MIGNDIVDLKLSATESNIYRPRLQEKIFSEEERVIIRTSENPETQLWLFWAMKEAAYKAHQRRFNLPRRFNPKDFKCRCEISEKSELSGTVHIQGFEYFSSSKISAEYIHCIASASASAERIYEIFSIKEKLKKELISAFSERYNFTSGAVQLLKNNYRIPQLYCDGEYLKHSFSLSHHGRFSAYVLAVN</sequence>
<keyword evidence="4" id="KW-1185">Reference proteome</keyword>
<gene>
    <name evidence="3" type="ORF">RM553_03200</name>
</gene>
<organism evidence="3 4">
    <name type="scientific">Autumnicola tepida</name>
    <dbReference type="NCBI Taxonomy" id="3075595"/>
    <lineage>
        <taxon>Bacteria</taxon>
        <taxon>Pseudomonadati</taxon>
        <taxon>Bacteroidota</taxon>
        <taxon>Flavobacteriia</taxon>
        <taxon>Flavobacteriales</taxon>
        <taxon>Flavobacteriaceae</taxon>
        <taxon>Autumnicola</taxon>
    </lineage>
</organism>
<keyword evidence="1 3" id="KW-0808">Transferase</keyword>